<dbReference type="Pfam" id="PF14595">
    <property type="entry name" value="Thioredoxin_9"/>
    <property type="match status" value="1"/>
</dbReference>
<evidence type="ECO:0008006" key="3">
    <source>
        <dbReference type="Google" id="ProtNLM"/>
    </source>
</evidence>
<dbReference type="Proteomes" id="UP000229335">
    <property type="component" value="Unassembled WGS sequence"/>
</dbReference>
<evidence type="ECO:0000313" key="2">
    <source>
        <dbReference type="Proteomes" id="UP000229335"/>
    </source>
</evidence>
<dbReference type="Gene3D" id="3.40.30.10">
    <property type="entry name" value="Glutaredoxin"/>
    <property type="match status" value="1"/>
</dbReference>
<name>A0A2M6WLG0_9BACT</name>
<organism evidence="1 2">
    <name type="scientific">Candidatus Falkowbacteria bacterium CG10_big_fil_rev_8_21_14_0_10_43_11</name>
    <dbReference type="NCBI Taxonomy" id="1974568"/>
    <lineage>
        <taxon>Bacteria</taxon>
        <taxon>Candidatus Falkowiibacteriota</taxon>
    </lineage>
</organism>
<gene>
    <name evidence="1" type="ORF">COU00_03230</name>
</gene>
<feature type="non-terminal residue" evidence="1">
    <location>
        <position position="56"/>
    </location>
</feature>
<comment type="caution">
    <text evidence="1">The sequence shown here is derived from an EMBL/GenBank/DDBJ whole genome shotgun (WGS) entry which is preliminary data.</text>
</comment>
<sequence length="56" mass="6819">MKPVWEEIETEIPELRTEYFDYDENPEIINQWNLGDEIPVFIFLDKEGREFARKKG</sequence>
<dbReference type="AlphaFoldDB" id="A0A2M6WLG0"/>
<proteinExistence type="predicted"/>
<dbReference type="EMBL" id="PFAS01000056">
    <property type="protein sequence ID" value="PIT93658.1"/>
    <property type="molecule type" value="Genomic_DNA"/>
</dbReference>
<reference evidence="2" key="1">
    <citation type="submission" date="2017-09" db="EMBL/GenBank/DDBJ databases">
        <title>Depth-based differentiation of microbial function through sediment-hosted aquifers and enrichment of novel symbionts in the deep terrestrial subsurface.</title>
        <authorList>
            <person name="Probst A.J."/>
            <person name="Ladd B."/>
            <person name="Jarett J.K."/>
            <person name="Geller-Mcgrath D.E."/>
            <person name="Sieber C.M.K."/>
            <person name="Emerson J.B."/>
            <person name="Anantharaman K."/>
            <person name="Thomas B.C."/>
            <person name="Malmstrom R."/>
            <person name="Stieglmeier M."/>
            <person name="Klingl A."/>
            <person name="Woyke T."/>
            <person name="Ryan C.M."/>
            <person name="Banfield J.F."/>
        </authorList>
    </citation>
    <scope>NUCLEOTIDE SEQUENCE [LARGE SCALE GENOMIC DNA]</scope>
</reference>
<evidence type="ECO:0000313" key="1">
    <source>
        <dbReference type="EMBL" id="PIT93658.1"/>
    </source>
</evidence>
<dbReference type="InterPro" id="IPR036249">
    <property type="entry name" value="Thioredoxin-like_sf"/>
</dbReference>
<accession>A0A2M6WLG0</accession>
<dbReference type="SUPFAM" id="SSF52833">
    <property type="entry name" value="Thioredoxin-like"/>
    <property type="match status" value="1"/>
</dbReference>
<protein>
    <recommendedName>
        <fullName evidence="3">Alkyl hydroperoxide reductase subunit C/ Thiol specific antioxidant domain-containing protein</fullName>
    </recommendedName>
</protein>